<reference evidence="2" key="1">
    <citation type="journal article" date="2018" name="Genome Announc.">
        <title>Draft Genome Sequence of the Nitrogen-Fixing and Hormogonia-Inducing Cyanobacterium Nostoc cycadae Strain WK-1, Isolated from the Coralloid Roots of Cycas revoluta.</title>
        <authorList>
            <person name="Kanesaki Y."/>
            <person name="Hirose M."/>
            <person name="Hirose Y."/>
            <person name="Fujisawa T."/>
            <person name="Nakamura Y."/>
            <person name="Watanabe S."/>
            <person name="Matsunaga S."/>
            <person name="Uchida H."/>
            <person name="Murakami A."/>
        </authorList>
    </citation>
    <scope>NUCLEOTIDE SEQUENCE [LARGE SCALE GENOMIC DNA]</scope>
    <source>
        <strain evidence="2">WK-1</strain>
    </source>
</reference>
<dbReference type="EMBL" id="BDGE01000022">
    <property type="protein sequence ID" value="GBE91439.1"/>
    <property type="molecule type" value="Genomic_DNA"/>
</dbReference>
<comment type="caution">
    <text evidence="1">The sequence shown here is derived from an EMBL/GenBank/DDBJ whole genome shotgun (WGS) entry which is preliminary data.</text>
</comment>
<dbReference type="AlphaFoldDB" id="A0A2H6LDY5"/>
<organism evidence="1 2">
    <name type="scientific">Nostoc cycadae WK-1</name>
    <dbReference type="NCBI Taxonomy" id="1861711"/>
    <lineage>
        <taxon>Bacteria</taxon>
        <taxon>Bacillati</taxon>
        <taxon>Cyanobacteriota</taxon>
        <taxon>Cyanophyceae</taxon>
        <taxon>Nostocales</taxon>
        <taxon>Nostocaceae</taxon>
        <taxon>Nostoc</taxon>
    </lineage>
</organism>
<proteinExistence type="predicted"/>
<dbReference type="Proteomes" id="UP000236527">
    <property type="component" value="Unassembled WGS sequence"/>
</dbReference>
<name>A0A2H6LDY5_9NOSO</name>
<sequence>MHNKSEALFHTWIDAIATVLIEDGMDEELVKYRGENAAIAIQGSFILFQGLNDLALFMGVIQNLPK</sequence>
<evidence type="ECO:0000313" key="2">
    <source>
        <dbReference type="Proteomes" id="UP000236527"/>
    </source>
</evidence>
<accession>A0A2H6LDY5</accession>
<gene>
    <name evidence="1" type="ORF">NCWK1_1163</name>
</gene>
<protein>
    <submittedName>
        <fullName evidence="1">Transcriptional regulator</fullName>
    </submittedName>
</protein>
<keyword evidence="2" id="KW-1185">Reference proteome</keyword>
<evidence type="ECO:0000313" key="1">
    <source>
        <dbReference type="EMBL" id="GBE91439.1"/>
    </source>
</evidence>